<protein>
    <submittedName>
        <fullName evidence="2">TPR domain-containing protein</fullName>
    </submittedName>
</protein>
<dbReference type="Proteomes" id="UP000615446">
    <property type="component" value="Unassembled WGS sequence"/>
</dbReference>
<dbReference type="PANTHER" id="PTHR46564:SF1">
    <property type="entry name" value="TRANSPOSASE"/>
    <property type="match status" value="1"/>
</dbReference>
<comment type="caution">
    <text evidence="2">The sequence shown here is derived from an EMBL/GenBank/DDBJ whole genome shotgun (WGS) entry which is preliminary data.</text>
</comment>
<evidence type="ECO:0000313" key="3">
    <source>
        <dbReference type="Proteomes" id="UP000615446"/>
    </source>
</evidence>
<name>A0A8H3L547_9GLOM</name>
<dbReference type="Gene3D" id="3.30.420.10">
    <property type="entry name" value="Ribonuclease H-like superfamily/Ribonuclease H"/>
    <property type="match status" value="1"/>
</dbReference>
<gene>
    <name evidence="2" type="ORF">RCL2_000636600</name>
</gene>
<dbReference type="Pfam" id="PF13358">
    <property type="entry name" value="DDE_3"/>
    <property type="match status" value="1"/>
</dbReference>
<organism evidence="2 3">
    <name type="scientific">Rhizophagus clarus</name>
    <dbReference type="NCBI Taxonomy" id="94130"/>
    <lineage>
        <taxon>Eukaryota</taxon>
        <taxon>Fungi</taxon>
        <taxon>Fungi incertae sedis</taxon>
        <taxon>Mucoromycota</taxon>
        <taxon>Glomeromycotina</taxon>
        <taxon>Glomeromycetes</taxon>
        <taxon>Glomerales</taxon>
        <taxon>Glomeraceae</taxon>
        <taxon>Rhizophagus</taxon>
    </lineage>
</organism>
<reference evidence="2" key="1">
    <citation type="submission" date="2019-10" db="EMBL/GenBank/DDBJ databases">
        <title>Conservation and host-specific expression of non-tandemly repeated heterogenous ribosome RNA gene in arbuscular mycorrhizal fungi.</title>
        <authorList>
            <person name="Maeda T."/>
            <person name="Kobayashi Y."/>
            <person name="Nakagawa T."/>
            <person name="Ezawa T."/>
            <person name="Yamaguchi K."/>
            <person name="Bino T."/>
            <person name="Nishimoto Y."/>
            <person name="Shigenobu S."/>
            <person name="Kawaguchi M."/>
        </authorList>
    </citation>
    <scope>NUCLEOTIDE SEQUENCE</scope>
    <source>
        <strain evidence="2">HR1</strain>
    </source>
</reference>
<dbReference type="EMBL" id="BLAL01000043">
    <property type="protein sequence ID" value="GES79051.1"/>
    <property type="molecule type" value="Genomic_DNA"/>
</dbReference>
<feature type="domain" description="Tc1-like transposase DDE" evidence="1">
    <location>
        <begin position="35"/>
        <end position="164"/>
    </location>
</feature>
<sequence>MTCTFFELQKKAYERSEIIRAHYLGVISESYIPNQLIFIDKSAKDEKSLTRFYGYSSQNIQACKKVVFVREKRYTILSALTLDGFVAINIFEGACDKKRFIDFILDQVVPIMNPYPGSNSIIMMDNVRIHHDTNLISILEGLGCCIIFLPSYSLDYNPIKTVFLINEMVQFMIKERKDNNDYYHILVEGEKRMFWEDVVMKVNLKYKSRFIGSQVKEKFQEIIKDCRLMKMYIDGDNKGKKTRNGELYYEQFEDFFWKKKESKYDIKHHKNVERHREIVTLSKKRNLEEEDKNHI</sequence>
<dbReference type="GO" id="GO:0003676">
    <property type="term" value="F:nucleic acid binding"/>
    <property type="evidence" value="ECO:0007669"/>
    <property type="project" value="InterPro"/>
</dbReference>
<dbReference type="AlphaFoldDB" id="A0A8H3L547"/>
<dbReference type="InterPro" id="IPR038717">
    <property type="entry name" value="Tc1-like_DDE_dom"/>
</dbReference>
<dbReference type="PANTHER" id="PTHR46564">
    <property type="entry name" value="TRANSPOSASE"/>
    <property type="match status" value="1"/>
</dbReference>
<evidence type="ECO:0000313" key="2">
    <source>
        <dbReference type="EMBL" id="GES79051.1"/>
    </source>
</evidence>
<evidence type="ECO:0000259" key="1">
    <source>
        <dbReference type="Pfam" id="PF13358"/>
    </source>
</evidence>
<accession>A0A8H3L547</accession>
<dbReference type="InterPro" id="IPR036397">
    <property type="entry name" value="RNaseH_sf"/>
</dbReference>
<dbReference type="OrthoDB" id="2394134at2759"/>
<proteinExistence type="predicted"/>